<proteinExistence type="predicted"/>
<dbReference type="EMBL" id="QSBY01000010">
    <property type="protein sequence ID" value="RHW69541.1"/>
    <property type="molecule type" value="Genomic_DNA"/>
</dbReference>
<organism evidence="2 3">
    <name type="scientific">Trypanosoma brucei equiperdum</name>
    <dbReference type="NCBI Taxonomy" id="630700"/>
    <lineage>
        <taxon>Eukaryota</taxon>
        <taxon>Discoba</taxon>
        <taxon>Euglenozoa</taxon>
        <taxon>Kinetoplastea</taxon>
        <taxon>Metakinetoplastina</taxon>
        <taxon>Trypanosomatida</taxon>
        <taxon>Trypanosomatidae</taxon>
        <taxon>Trypanosoma</taxon>
    </lineage>
</organism>
<name>A0A3L6L1E8_9TRYP</name>
<feature type="transmembrane region" description="Helical" evidence="1">
    <location>
        <begin position="23"/>
        <end position="48"/>
    </location>
</feature>
<evidence type="ECO:0000313" key="2">
    <source>
        <dbReference type="EMBL" id="RHW69541.1"/>
    </source>
</evidence>
<reference evidence="2 3" key="1">
    <citation type="submission" date="2018-09" db="EMBL/GenBank/DDBJ databases">
        <title>whole genome sequence of T. equiperdum IVM-t1 strain.</title>
        <authorList>
            <person name="Suganuma K."/>
        </authorList>
    </citation>
    <scope>NUCLEOTIDE SEQUENCE [LARGE SCALE GENOMIC DNA]</scope>
    <source>
        <strain evidence="2 3">IVM-t1</strain>
    </source>
</reference>
<keyword evidence="1" id="KW-0472">Membrane</keyword>
<dbReference type="Proteomes" id="UP000266743">
    <property type="component" value="Chromosome 10"/>
</dbReference>
<evidence type="ECO:0000313" key="3">
    <source>
        <dbReference type="Proteomes" id="UP000266743"/>
    </source>
</evidence>
<gene>
    <name evidence="2" type="ORF">DPX39_100055300</name>
</gene>
<evidence type="ECO:0000256" key="1">
    <source>
        <dbReference type="SAM" id="Phobius"/>
    </source>
</evidence>
<comment type="caution">
    <text evidence="2">The sequence shown here is derived from an EMBL/GenBank/DDBJ whole genome shotgun (WGS) entry which is preliminary data.</text>
</comment>
<sequence>MEDMGDLAKGNLASSKWLGTFSLLYAEVVVSFASAIVLLVLTVVQLLYRTSWRARKLWRVGNEVRFDGERYLAKPEGNIGRKILERGIKSHENVYFERPSSTLPPIVANDCDARVNCLSMIAETRKILYKQYGEPARLMSMRCCLSCIENVLPSSQAEDFLRIYESVLYGQYRADGVPEVISDEEIKFLHVFYHNSILKEIQW</sequence>
<keyword evidence="1" id="KW-1133">Transmembrane helix</keyword>
<accession>A0A3L6L1E8</accession>
<keyword evidence="1" id="KW-0812">Transmembrane</keyword>
<dbReference type="AlphaFoldDB" id="A0A3L6L1E8"/>
<protein>
    <submittedName>
        <fullName evidence="2">Uncharacterized protein</fullName>
    </submittedName>
</protein>